<evidence type="ECO:0000256" key="4">
    <source>
        <dbReference type="ARBA" id="ARBA00022679"/>
    </source>
</evidence>
<dbReference type="Pfam" id="PF04983">
    <property type="entry name" value="RNA_pol_Rpb1_3"/>
    <property type="match status" value="1"/>
</dbReference>
<keyword evidence="5" id="KW-0548">Nucleotidyltransferase</keyword>
<reference evidence="10" key="2">
    <citation type="submission" date="2014-07" db="EMBL/GenBank/DDBJ databases">
        <authorList>
            <person name="Hull J."/>
        </authorList>
    </citation>
    <scope>NUCLEOTIDE SEQUENCE</scope>
</reference>
<dbReference type="InterPro" id="IPR015700">
    <property type="entry name" value="RPC1"/>
</dbReference>
<dbReference type="GO" id="GO:0006351">
    <property type="term" value="P:DNA-templated transcription"/>
    <property type="evidence" value="ECO:0007669"/>
    <property type="project" value="InterPro"/>
</dbReference>
<dbReference type="GO" id="GO:0003899">
    <property type="term" value="F:DNA-directed RNA polymerase activity"/>
    <property type="evidence" value="ECO:0007669"/>
    <property type="project" value="UniProtKB-EC"/>
</dbReference>
<dbReference type="EC" id="2.7.7.6" evidence="2"/>
<gene>
    <name evidence="10" type="primary">RPC1_0</name>
    <name evidence="10" type="ORF">CM83_18839</name>
</gene>
<dbReference type="InterPro" id="IPR007066">
    <property type="entry name" value="RNA_pol_Rpb1_3"/>
</dbReference>
<dbReference type="GO" id="GO:0003677">
    <property type="term" value="F:DNA binding"/>
    <property type="evidence" value="ECO:0007669"/>
    <property type="project" value="InterPro"/>
</dbReference>
<keyword evidence="8" id="KW-0804">Transcription</keyword>
<accession>A0A0A9YT95</accession>
<keyword evidence="7" id="KW-0862">Zinc</keyword>
<dbReference type="InterPro" id="IPR042102">
    <property type="entry name" value="RNA_pol_Rpb1_3_sf"/>
</dbReference>
<feature type="domain" description="RNA polymerase Rpb1" evidence="9">
    <location>
        <begin position="15"/>
        <end position="87"/>
    </location>
</feature>
<evidence type="ECO:0000313" key="10">
    <source>
        <dbReference type="EMBL" id="JAG34308.1"/>
    </source>
</evidence>
<dbReference type="PANTHER" id="PTHR48446:SF1">
    <property type="entry name" value="DNA-DIRECTED RNA POLYMERASE SUBUNIT BETA' N-TERMINAL SECTION"/>
    <property type="match status" value="1"/>
</dbReference>
<dbReference type="Gene3D" id="1.10.132.30">
    <property type="match status" value="1"/>
</dbReference>
<dbReference type="GO" id="GO:0046872">
    <property type="term" value="F:metal ion binding"/>
    <property type="evidence" value="ECO:0007669"/>
    <property type="project" value="UniProtKB-KW"/>
</dbReference>
<dbReference type="EMBL" id="GBHO01009296">
    <property type="protein sequence ID" value="JAG34308.1"/>
    <property type="molecule type" value="Transcribed_RNA"/>
</dbReference>
<keyword evidence="3 10" id="KW-0240">DNA-directed RNA polymerase</keyword>
<organism evidence="10">
    <name type="scientific">Lygus hesperus</name>
    <name type="common">Western plant bug</name>
    <dbReference type="NCBI Taxonomy" id="30085"/>
    <lineage>
        <taxon>Eukaryota</taxon>
        <taxon>Metazoa</taxon>
        <taxon>Ecdysozoa</taxon>
        <taxon>Arthropoda</taxon>
        <taxon>Hexapoda</taxon>
        <taxon>Insecta</taxon>
        <taxon>Pterygota</taxon>
        <taxon>Neoptera</taxon>
        <taxon>Paraneoptera</taxon>
        <taxon>Hemiptera</taxon>
        <taxon>Heteroptera</taxon>
        <taxon>Panheteroptera</taxon>
        <taxon>Cimicomorpha</taxon>
        <taxon>Miridae</taxon>
        <taxon>Mirini</taxon>
        <taxon>Lygus</taxon>
    </lineage>
</organism>
<evidence type="ECO:0000256" key="1">
    <source>
        <dbReference type="ARBA" id="ARBA00006460"/>
    </source>
</evidence>
<dbReference type="Gene3D" id="1.10.274.100">
    <property type="entry name" value="RNA polymerase Rpb1, domain 3"/>
    <property type="match status" value="1"/>
</dbReference>
<proteinExistence type="inferred from homology"/>
<evidence type="ECO:0000256" key="7">
    <source>
        <dbReference type="ARBA" id="ARBA00022833"/>
    </source>
</evidence>
<dbReference type="GO" id="GO:0000428">
    <property type="term" value="C:DNA-directed RNA polymerase complex"/>
    <property type="evidence" value="ECO:0007669"/>
    <property type="project" value="UniProtKB-KW"/>
</dbReference>
<dbReference type="SUPFAM" id="SSF64484">
    <property type="entry name" value="beta and beta-prime subunits of DNA dependent RNA-polymerase"/>
    <property type="match status" value="1"/>
</dbReference>
<evidence type="ECO:0000256" key="5">
    <source>
        <dbReference type="ARBA" id="ARBA00022695"/>
    </source>
</evidence>
<dbReference type="AlphaFoldDB" id="A0A0A9YT95"/>
<keyword evidence="6" id="KW-0479">Metal-binding</keyword>
<dbReference type="PANTHER" id="PTHR48446">
    <property type="entry name" value="DNA-DIRECTED RNA POLYMERASE SUBUNIT BETA' N-TERMINAL SECTION"/>
    <property type="match status" value="1"/>
</dbReference>
<comment type="similarity">
    <text evidence="1">Belongs to the RNA polymerase beta' chain family.</text>
</comment>
<keyword evidence="4" id="KW-0808">Transferase</keyword>
<evidence type="ECO:0000256" key="3">
    <source>
        <dbReference type="ARBA" id="ARBA00022478"/>
    </source>
</evidence>
<reference evidence="10" key="1">
    <citation type="journal article" date="2014" name="PLoS ONE">
        <title>Transcriptome-Based Identification of ABC Transporters in the Western Tarnished Plant Bug Lygus hesperus.</title>
        <authorList>
            <person name="Hull J.J."/>
            <person name="Chaney K."/>
            <person name="Geib S.M."/>
            <person name="Fabrick J.A."/>
            <person name="Brent C.S."/>
            <person name="Walsh D."/>
            <person name="Lavine L.C."/>
        </authorList>
    </citation>
    <scope>NUCLEOTIDE SEQUENCE</scope>
</reference>
<sequence length="132" mass="14090">METKTRSYSGHGKHEDCAEGYVALLDSTYLAGRLDKKVLGGGAKDGLFARLHALTGGIYTAQVMSRIAQLTSRYLQNYGFSLGLGDVAPTCALNARKESVLRASFAKCDNLIDLAKQGKLIPLPGLSIAQSL</sequence>
<evidence type="ECO:0000256" key="8">
    <source>
        <dbReference type="ARBA" id="ARBA00023163"/>
    </source>
</evidence>
<evidence type="ECO:0000256" key="6">
    <source>
        <dbReference type="ARBA" id="ARBA00022723"/>
    </source>
</evidence>
<name>A0A0A9YT95_LYGHE</name>
<protein>
    <recommendedName>
        <fullName evidence="2">DNA-directed RNA polymerase</fullName>
        <ecNumber evidence="2">2.7.7.6</ecNumber>
    </recommendedName>
</protein>
<dbReference type="InterPro" id="IPR038120">
    <property type="entry name" value="Rpb1_funnel_sf"/>
</dbReference>
<evidence type="ECO:0000256" key="2">
    <source>
        <dbReference type="ARBA" id="ARBA00012418"/>
    </source>
</evidence>
<evidence type="ECO:0000259" key="9">
    <source>
        <dbReference type="Pfam" id="PF04983"/>
    </source>
</evidence>